<keyword evidence="2" id="KW-0813">Transport</keyword>
<evidence type="ECO:0000259" key="5">
    <source>
        <dbReference type="Pfam" id="PF00496"/>
    </source>
</evidence>
<comment type="caution">
    <text evidence="6">The sequence shown here is derived from an EMBL/GenBank/DDBJ whole genome shotgun (WGS) entry which is preliminary data.</text>
</comment>
<dbReference type="InterPro" id="IPR030678">
    <property type="entry name" value="Peptide/Ni-bd"/>
</dbReference>
<evidence type="ECO:0000256" key="1">
    <source>
        <dbReference type="ARBA" id="ARBA00005695"/>
    </source>
</evidence>
<dbReference type="RefSeq" id="WP_346057323.1">
    <property type="nucleotide sequence ID" value="NZ_BAAAOP010000003.1"/>
</dbReference>
<dbReference type="InterPro" id="IPR039424">
    <property type="entry name" value="SBP_5"/>
</dbReference>
<dbReference type="PANTHER" id="PTHR30290:SF9">
    <property type="entry name" value="OLIGOPEPTIDE-BINDING PROTEIN APPA"/>
    <property type="match status" value="1"/>
</dbReference>
<feature type="domain" description="Solute-binding protein family 5" evidence="5">
    <location>
        <begin position="94"/>
        <end position="440"/>
    </location>
</feature>
<evidence type="ECO:0000313" key="7">
    <source>
        <dbReference type="Proteomes" id="UP001501084"/>
    </source>
</evidence>
<evidence type="ECO:0000256" key="2">
    <source>
        <dbReference type="ARBA" id="ARBA00022448"/>
    </source>
</evidence>
<dbReference type="CDD" id="cd00995">
    <property type="entry name" value="PBP2_NikA_DppA_OppA_like"/>
    <property type="match status" value="1"/>
</dbReference>
<dbReference type="PIRSF" id="PIRSF002741">
    <property type="entry name" value="MppA"/>
    <property type="match status" value="1"/>
</dbReference>
<dbReference type="Proteomes" id="UP001501084">
    <property type="component" value="Unassembled WGS sequence"/>
</dbReference>
<feature type="chain" id="PRO_5045122600" evidence="4">
    <location>
        <begin position="25"/>
        <end position="547"/>
    </location>
</feature>
<gene>
    <name evidence="6" type="ORF">GCM10009786_05990</name>
</gene>
<dbReference type="PANTHER" id="PTHR30290">
    <property type="entry name" value="PERIPLASMIC BINDING COMPONENT OF ABC TRANSPORTER"/>
    <property type="match status" value="1"/>
</dbReference>
<dbReference type="Gene3D" id="3.10.105.10">
    <property type="entry name" value="Dipeptide-binding Protein, Domain 3"/>
    <property type="match status" value="1"/>
</dbReference>
<proteinExistence type="inferred from homology"/>
<protein>
    <submittedName>
        <fullName evidence="6">ABC transporter substrate-binding protein</fullName>
    </submittedName>
</protein>
<keyword evidence="3 4" id="KW-0732">Signal</keyword>
<dbReference type="EMBL" id="BAAAOP010000003">
    <property type="protein sequence ID" value="GAA2186206.1"/>
    <property type="molecule type" value="Genomic_DNA"/>
</dbReference>
<dbReference type="SUPFAM" id="SSF53850">
    <property type="entry name" value="Periplasmic binding protein-like II"/>
    <property type="match status" value="1"/>
</dbReference>
<evidence type="ECO:0000313" key="6">
    <source>
        <dbReference type="EMBL" id="GAA2186206.1"/>
    </source>
</evidence>
<dbReference type="Gene3D" id="3.40.190.10">
    <property type="entry name" value="Periplasmic binding protein-like II"/>
    <property type="match status" value="1"/>
</dbReference>
<evidence type="ECO:0000256" key="3">
    <source>
        <dbReference type="ARBA" id="ARBA00022729"/>
    </source>
</evidence>
<dbReference type="PROSITE" id="PS51257">
    <property type="entry name" value="PROKAR_LIPOPROTEIN"/>
    <property type="match status" value="1"/>
</dbReference>
<feature type="signal peptide" evidence="4">
    <location>
        <begin position="1"/>
        <end position="24"/>
    </location>
</feature>
<evidence type="ECO:0000256" key="4">
    <source>
        <dbReference type="SAM" id="SignalP"/>
    </source>
</evidence>
<dbReference type="InterPro" id="IPR000914">
    <property type="entry name" value="SBP_5_dom"/>
</dbReference>
<accession>A0ABN3B2Z6</accession>
<dbReference type="Gene3D" id="3.90.76.10">
    <property type="entry name" value="Dipeptide-binding Protein, Domain 1"/>
    <property type="match status" value="1"/>
</dbReference>
<sequence length="547" mass="56855">MLRTRLITGAAVGAVALLALTACAPRDSSSAGAPAGVETAELVTSTSAGTAPVDTVTWSIVEGEPATLDPASSANLIIPNLCDNLLALQPDFSVEPGVAIRAEWTDPTTFVIELRDDVTFWDGTPLTAADVVYSLDRNRSPESQWFAAFALVNGIEATGDHEVTVTFNAPDSTFRDALAGGGGAVMSAAFGAEAGDNLGTSDGGLMCTGPYELAADGWTPGNEIVTTANPDYWNGSPLVSTLTYVFVSDASTLATALTQGEIHGALNVSPSSRAAFEGDGAGSLIVGPSTASYSFGPATPDGPAANPEIRRALSLAIDRQQYIDTVLSGLGEPQRTIVPPFTFHELAAADVYQAGYDALEAPEVDLEAAKQLVDGSGEDLSAPLVLAVPAGATEFKNTAQIVQSAAKQIGVEIEINEMQASDFGAMFYDPAAREGIDFVATQGYLETPGVLGYPSLFMLPEELGGVFNWSGYANDEVTAHMQAARTATDEQTAAEEFVAAQQIFAPDMLQVTLAGAYQLSYVNDELTGITTSVAVYSSPWALHLGGQ</sequence>
<comment type="similarity">
    <text evidence="1">Belongs to the bacterial solute-binding protein 5 family.</text>
</comment>
<reference evidence="6 7" key="1">
    <citation type="journal article" date="2019" name="Int. J. Syst. Evol. Microbiol.">
        <title>The Global Catalogue of Microorganisms (GCM) 10K type strain sequencing project: providing services to taxonomists for standard genome sequencing and annotation.</title>
        <authorList>
            <consortium name="The Broad Institute Genomics Platform"/>
            <consortium name="The Broad Institute Genome Sequencing Center for Infectious Disease"/>
            <person name="Wu L."/>
            <person name="Ma J."/>
        </authorList>
    </citation>
    <scope>NUCLEOTIDE SEQUENCE [LARGE SCALE GENOMIC DNA]</scope>
    <source>
        <strain evidence="6 7">JCM 14919</strain>
    </source>
</reference>
<keyword evidence="7" id="KW-1185">Reference proteome</keyword>
<name>A0ABN3B2Z6_9MICO</name>
<organism evidence="6 7">
    <name type="scientific">Leucobacter alluvii</name>
    <dbReference type="NCBI Taxonomy" id="340321"/>
    <lineage>
        <taxon>Bacteria</taxon>
        <taxon>Bacillati</taxon>
        <taxon>Actinomycetota</taxon>
        <taxon>Actinomycetes</taxon>
        <taxon>Micrococcales</taxon>
        <taxon>Microbacteriaceae</taxon>
        <taxon>Leucobacter</taxon>
    </lineage>
</organism>
<dbReference type="Pfam" id="PF00496">
    <property type="entry name" value="SBP_bac_5"/>
    <property type="match status" value="1"/>
</dbReference>